<keyword evidence="2" id="KW-1185">Reference proteome</keyword>
<dbReference type="RefSeq" id="WP_379949090.1">
    <property type="nucleotide sequence ID" value="NZ_JBHMAF010000041.1"/>
</dbReference>
<proteinExistence type="predicted"/>
<accession>A0ABV5WDW5</accession>
<name>A0ABV5WDW5_9BACI</name>
<dbReference type="Proteomes" id="UP001589609">
    <property type="component" value="Unassembled WGS sequence"/>
</dbReference>
<protein>
    <submittedName>
        <fullName evidence="1">Uncharacterized protein</fullName>
    </submittedName>
</protein>
<comment type="caution">
    <text evidence="1">The sequence shown here is derived from an EMBL/GenBank/DDBJ whole genome shotgun (WGS) entry which is preliminary data.</text>
</comment>
<evidence type="ECO:0000313" key="2">
    <source>
        <dbReference type="Proteomes" id="UP001589609"/>
    </source>
</evidence>
<evidence type="ECO:0000313" key="1">
    <source>
        <dbReference type="EMBL" id="MFB9758806.1"/>
    </source>
</evidence>
<sequence length="64" mass="7259">MTIEMKIAQDELMLSGMQVPPITPVPVSAALVQETNPTTVYRRKKYKNKPIKKGLLIEENQIFS</sequence>
<gene>
    <name evidence="1" type="ORF">ACFFMS_09950</name>
</gene>
<reference evidence="1 2" key="1">
    <citation type="submission" date="2024-09" db="EMBL/GenBank/DDBJ databases">
        <authorList>
            <person name="Sun Q."/>
            <person name="Mori K."/>
        </authorList>
    </citation>
    <scope>NUCLEOTIDE SEQUENCE [LARGE SCALE GENOMIC DNA]</scope>
    <source>
        <strain evidence="1 2">JCM 11201</strain>
    </source>
</reference>
<organism evidence="1 2">
    <name type="scientific">Ectobacillus funiculus</name>
    <dbReference type="NCBI Taxonomy" id="137993"/>
    <lineage>
        <taxon>Bacteria</taxon>
        <taxon>Bacillati</taxon>
        <taxon>Bacillota</taxon>
        <taxon>Bacilli</taxon>
        <taxon>Bacillales</taxon>
        <taxon>Bacillaceae</taxon>
        <taxon>Ectobacillus</taxon>
    </lineage>
</organism>
<dbReference type="EMBL" id="JBHMAF010000041">
    <property type="protein sequence ID" value="MFB9758806.1"/>
    <property type="molecule type" value="Genomic_DNA"/>
</dbReference>